<evidence type="ECO:0000259" key="6">
    <source>
        <dbReference type="PROSITE" id="PS50850"/>
    </source>
</evidence>
<feature type="transmembrane region" description="Helical" evidence="5">
    <location>
        <begin position="387"/>
        <end position="406"/>
    </location>
</feature>
<dbReference type="Proteomes" id="UP000249218">
    <property type="component" value="Unassembled WGS sequence"/>
</dbReference>
<dbReference type="InterPro" id="IPR005829">
    <property type="entry name" value="Sugar_transporter_CS"/>
</dbReference>
<organism evidence="7 8">
    <name type="scientific">Helicoverpa armigera</name>
    <name type="common">Cotton bollworm</name>
    <name type="synonym">Heliothis armigera</name>
    <dbReference type="NCBI Taxonomy" id="29058"/>
    <lineage>
        <taxon>Eukaryota</taxon>
        <taxon>Metazoa</taxon>
        <taxon>Ecdysozoa</taxon>
        <taxon>Arthropoda</taxon>
        <taxon>Hexapoda</taxon>
        <taxon>Insecta</taxon>
        <taxon>Pterygota</taxon>
        <taxon>Neoptera</taxon>
        <taxon>Endopterygota</taxon>
        <taxon>Lepidoptera</taxon>
        <taxon>Glossata</taxon>
        <taxon>Ditrysia</taxon>
        <taxon>Noctuoidea</taxon>
        <taxon>Noctuidae</taxon>
        <taxon>Heliothinae</taxon>
        <taxon>Helicoverpa</taxon>
    </lineage>
</organism>
<dbReference type="Pfam" id="PF00083">
    <property type="entry name" value="Sugar_tr"/>
    <property type="match status" value="1"/>
</dbReference>
<keyword evidence="8" id="KW-1185">Reference proteome</keyword>
<name>A0A2W1BCH7_HELAM</name>
<feature type="transmembrane region" description="Helical" evidence="5">
    <location>
        <begin position="412"/>
        <end position="432"/>
    </location>
</feature>
<dbReference type="PROSITE" id="PS00217">
    <property type="entry name" value="SUGAR_TRANSPORT_2"/>
    <property type="match status" value="1"/>
</dbReference>
<dbReference type="InterPro" id="IPR005828">
    <property type="entry name" value="MFS_sugar_transport-like"/>
</dbReference>
<dbReference type="GO" id="GO:0022857">
    <property type="term" value="F:transmembrane transporter activity"/>
    <property type="evidence" value="ECO:0007669"/>
    <property type="project" value="InterPro"/>
</dbReference>
<feature type="transmembrane region" description="Helical" evidence="5">
    <location>
        <begin position="238"/>
        <end position="257"/>
    </location>
</feature>
<dbReference type="InterPro" id="IPR036259">
    <property type="entry name" value="MFS_trans_sf"/>
</dbReference>
<dbReference type="GO" id="GO:0016020">
    <property type="term" value="C:membrane"/>
    <property type="evidence" value="ECO:0007669"/>
    <property type="project" value="UniProtKB-SubCell"/>
</dbReference>
<keyword evidence="4 5" id="KW-0472">Membrane</keyword>
<dbReference type="EMBL" id="KZ150301">
    <property type="protein sequence ID" value="PZC71534.1"/>
    <property type="molecule type" value="Genomic_DNA"/>
</dbReference>
<feature type="transmembrane region" description="Helical" evidence="5">
    <location>
        <begin position="44"/>
        <end position="67"/>
    </location>
</feature>
<evidence type="ECO:0000256" key="1">
    <source>
        <dbReference type="ARBA" id="ARBA00004141"/>
    </source>
</evidence>
<evidence type="ECO:0000313" key="8">
    <source>
        <dbReference type="Proteomes" id="UP000249218"/>
    </source>
</evidence>
<feature type="transmembrane region" description="Helical" evidence="5">
    <location>
        <begin position="469"/>
        <end position="489"/>
    </location>
</feature>
<dbReference type="InterPro" id="IPR020846">
    <property type="entry name" value="MFS_dom"/>
</dbReference>
<dbReference type="OrthoDB" id="2544694at2759"/>
<evidence type="ECO:0000313" key="7">
    <source>
        <dbReference type="EMBL" id="PZC71534.1"/>
    </source>
</evidence>
<keyword evidence="3 5" id="KW-1133">Transmembrane helix</keyword>
<evidence type="ECO:0000256" key="4">
    <source>
        <dbReference type="ARBA" id="ARBA00023136"/>
    </source>
</evidence>
<proteinExistence type="predicted"/>
<dbReference type="Gene3D" id="1.20.1250.20">
    <property type="entry name" value="MFS general substrate transporter like domains"/>
    <property type="match status" value="1"/>
</dbReference>
<feature type="transmembrane region" description="Helical" evidence="5">
    <location>
        <begin position="323"/>
        <end position="344"/>
    </location>
</feature>
<evidence type="ECO:0000256" key="2">
    <source>
        <dbReference type="ARBA" id="ARBA00022692"/>
    </source>
</evidence>
<accession>A0A2W1BCH7</accession>
<gene>
    <name evidence="7" type="primary">HaOG213178</name>
    <name evidence="7" type="ORF">B5X24_HaOG213178</name>
</gene>
<feature type="transmembrane region" description="Helical" evidence="5">
    <location>
        <begin position="356"/>
        <end position="375"/>
    </location>
</feature>
<keyword evidence="2 5" id="KW-0812">Transmembrane</keyword>
<dbReference type="PROSITE" id="PS50850">
    <property type="entry name" value="MFS"/>
    <property type="match status" value="1"/>
</dbReference>
<feature type="domain" description="Major facilitator superfamily (MFS) profile" evidence="6">
    <location>
        <begin position="46"/>
        <end position="494"/>
    </location>
</feature>
<comment type="subcellular location">
    <subcellularLocation>
        <location evidence="1">Membrane</location>
        <topology evidence="1">Multi-pass membrane protein</topology>
    </subcellularLocation>
</comment>
<dbReference type="PANTHER" id="PTHR24064">
    <property type="entry name" value="SOLUTE CARRIER FAMILY 22 MEMBER"/>
    <property type="match status" value="1"/>
</dbReference>
<dbReference type="AlphaFoldDB" id="A0A2W1BCH7"/>
<feature type="transmembrane region" description="Helical" evidence="5">
    <location>
        <begin position="180"/>
        <end position="200"/>
    </location>
</feature>
<sequence>MKFKINNVFTVEENKNKDKDKEAKPNFDDDYVVKSMGAFGRWQAIVCTVISMSRLIAMWNILSILFLTPATKFICKKFKDDTEVVVENSTCYANCLEYEFDHDVFEETIISNFGLICDKAWLASLTQMILMLGLVIGVASFGWVSDRYGRRKAIILSAAIDLIFMIASAFAPTYWTFTALRFFVGVASGGIMSITAVFTLETVGPQHREVAGTLALLPDSIAEASLALFAYLATTWRVYLLEIGGLSSGILLLLLFLPETPRWLMAKGKADAVVELMTKAAKFNKRSTSNIKENVEKSLKELNLKENEAQTMNYSDLFKTKQLAMITMSSVAIWFVTGLCYYGINQYITVLGSNVFIVVAVTGVIQIPTAPLATVITKVYGRKASTICSYMMIGVSMVILIFLPNGTWVSTIFGMIGVMCSCLNFCVIYLYVIELYPTAIRNMGFSLSSSGSKLGAMVAPFLASIQPRWIASLIFAILPFIAAAICLLLPETKGRKLRDTVDE</sequence>
<dbReference type="SUPFAM" id="SSF103473">
    <property type="entry name" value="MFS general substrate transporter"/>
    <property type="match status" value="1"/>
</dbReference>
<feature type="transmembrane region" description="Helical" evidence="5">
    <location>
        <begin position="120"/>
        <end position="141"/>
    </location>
</feature>
<feature type="transmembrane region" description="Helical" evidence="5">
    <location>
        <begin position="153"/>
        <end position="174"/>
    </location>
</feature>
<protein>
    <recommendedName>
        <fullName evidence="6">Major facilitator superfamily (MFS) profile domain-containing protein</fullName>
    </recommendedName>
</protein>
<evidence type="ECO:0000256" key="3">
    <source>
        <dbReference type="ARBA" id="ARBA00022989"/>
    </source>
</evidence>
<reference evidence="7 8" key="1">
    <citation type="journal article" date="2017" name="BMC Biol.">
        <title>Genomic innovations, transcriptional plasticity and gene loss underlying the evolution and divergence of two highly polyphagous and invasive Helicoverpa pest species.</title>
        <authorList>
            <person name="Pearce S.L."/>
            <person name="Clarke D.F."/>
            <person name="East P.D."/>
            <person name="Elfekih S."/>
            <person name="Gordon K.H."/>
            <person name="Jermiin L.S."/>
            <person name="McGaughran A."/>
            <person name="Oakeshott J.G."/>
            <person name="Papanikolaou A."/>
            <person name="Perera O.P."/>
            <person name="Rane R.V."/>
            <person name="Richards S."/>
            <person name="Tay W.T."/>
            <person name="Walsh T.K."/>
            <person name="Anderson A."/>
            <person name="Anderson C.J."/>
            <person name="Asgari S."/>
            <person name="Board P.G."/>
            <person name="Bretschneider A."/>
            <person name="Campbell P.M."/>
            <person name="Chertemps T."/>
            <person name="Christeller J.T."/>
            <person name="Coppin C.W."/>
            <person name="Downes S.J."/>
            <person name="Duan G."/>
            <person name="Farnsworth C.A."/>
            <person name="Good R.T."/>
            <person name="Han L.B."/>
            <person name="Han Y.C."/>
            <person name="Hatje K."/>
            <person name="Horne I."/>
            <person name="Huang Y.P."/>
            <person name="Hughes D.S."/>
            <person name="Jacquin-Joly E."/>
            <person name="James W."/>
            <person name="Jhangiani S."/>
            <person name="Kollmar M."/>
            <person name="Kuwar S.S."/>
            <person name="Li S."/>
            <person name="Liu N.Y."/>
            <person name="Maibeche M.T."/>
            <person name="Miller J.R."/>
            <person name="Montagne N."/>
            <person name="Perry T."/>
            <person name="Qu J."/>
            <person name="Song S.V."/>
            <person name="Sutton G.G."/>
            <person name="Vogel H."/>
            <person name="Walenz B.P."/>
            <person name="Xu W."/>
            <person name="Zhang H.J."/>
            <person name="Zou Z."/>
            <person name="Batterham P."/>
            <person name="Edwards O.R."/>
            <person name="Feyereisen R."/>
            <person name="Gibbs R.A."/>
            <person name="Heckel D.G."/>
            <person name="McGrath A."/>
            <person name="Robin C."/>
            <person name="Scherer S.E."/>
            <person name="Worley K.C."/>
            <person name="Wu Y.D."/>
        </authorList>
    </citation>
    <scope>NUCLEOTIDE SEQUENCE [LARGE SCALE GENOMIC DNA]</scope>
    <source>
        <strain evidence="7">Harm_GR_Male_#8</strain>
        <tissue evidence="7">Whole organism</tissue>
    </source>
</reference>
<evidence type="ECO:0000256" key="5">
    <source>
        <dbReference type="SAM" id="Phobius"/>
    </source>
</evidence>